<evidence type="ECO:0000313" key="3">
    <source>
        <dbReference type="Proteomes" id="UP000019149"/>
    </source>
</evidence>
<dbReference type="RefSeq" id="XP_024346317.1">
    <property type="nucleotide sequence ID" value="XM_024499279.1"/>
</dbReference>
<dbReference type="EMBL" id="APAU02000184">
    <property type="protein sequence ID" value="EUB55121.1"/>
    <property type="molecule type" value="Genomic_DNA"/>
</dbReference>
<sequence length="313" mass="34373">MKDAFHCNIDNNGSKKQHHALTAAVPSTPTAPLEIDKPPPPPHRHHLLLLPLLLPLQQPPRRGKRSCGFWVCICVCQCLPNCKSTTTMQPHDCLPACLPTHPPTHPQSHSNTYLSTLLPLAQASALPNTTHALICDKQHVGNTNYVATVMSTSINKRILTQIITPVGTHHMFHFSTTSSLTPTPLLSSIHQKDNNASSPPLSSPPLAPPHLTPPRIPLPTLTTSPSNNQQSTPKQSMDKAPLTTPRLHSLQINRPLTAAFFPLTKKHTHTHTHNPIVMSLVTCLAHPHHTASTSPSTLCKHSPRHQTLHQYYK</sequence>
<proteinExistence type="predicted"/>
<dbReference type="AlphaFoldDB" id="W6U3H8"/>
<dbReference type="GeneID" id="36345745"/>
<evidence type="ECO:0000256" key="1">
    <source>
        <dbReference type="SAM" id="MobiDB-lite"/>
    </source>
</evidence>
<accession>W6U3H8</accession>
<reference evidence="2 3" key="1">
    <citation type="journal article" date="2013" name="Nat. Genet.">
        <title>The genome of the hydatid tapeworm Echinococcus granulosus.</title>
        <authorList>
            <person name="Zheng H."/>
            <person name="Zhang W."/>
            <person name="Zhang L."/>
            <person name="Zhang Z."/>
            <person name="Li J."/>
            <person name="Lu G."/>
            <person name="Zhu Y."/>
            <person name="Wang Y."/>
            <person name="Huang Y."/>
            <person name="Liu J."/>
            <person name="Kang H."/>
            <person name="Chen J."/>
            <person name="Wang L."/>
            <person name="Chen A."/>
            <person name="Yu S."/>
            <person name="Gao Z."/>
            <person name="Jin L."/>
            <person name="Gu W."/>
            <person name="Wang Z."/>
            <person name="Zhao L."/>
            <person name="Shi B."/>
            <person name="Wen H."/>
            <person name="Lin R."/>
            <person name="Jones M.K."/>
            <person name="Brejova B."/>
            <person name="Vinar T."/>
            <person name="Zhao G."/>
            <person name="McManus D.P."/>
            <person name="Chen Z."/>
            <person name="Zhou Y."/>
            <person name="Wang S."/>
        </authorList>
    </citation>
    <scope>NUCLEOTIDE SEQUENCE [LARGE SCALE GENOMIC DNA]</scope>
</reference>
<feature type="compositionally biased region" description="Polar residues" evidence="1">
    <location>
        <begin position="290"/>
        <end position="299"/>
    </location>
</feature>
<dbReference type="CTD" id="36345745"/>
<feature type="compositionally biased region" description="Basic residues" evidence="1">
    <location>
        <begin position="301"/>
        <end position="313"/>
    </location>
</feature>
<feature type="region of interest" description="Disordered" evidence="1">
    <location>
        <begin position="183"/>
        <end position="241"/>
    </location>
</feature>
<gene>
    <name evidence="2" type="ORF">EGR_10030</name>
</gene>
<feature type="compositionally biased region" description="Pro residues" evidence="1">
    <location>
        <begin position="201"/>
        <end position="217"/>
    </location>
</feature>
<organism evidence="2 3">
    <name type="scientific">Echinococcus granulosus</name>
    <name type="common">Hydatid tapeworm</name>
    <dbReference type="NCBI Taxonomy" id="6210"/>
    <lineage>
        <taxon>Eukaryota</taxon>
        <taxon>Metazoa</taxon>
        <taxon>Spiralia</taxon>
        <taxon>Lophotrochozoa</taxon>
        <taxon>Platyhelminthes</taxon>
        <taxon>Cestoda</taxon>
        <taxon>Eucestoda</taxon>
        <taxon>Cyclophyllidea</taxon>
        <taxon>Taeniidae</taxon>
        <taxon>Echinococcus</taxon>
        <taxon>Echinococcus granulosus group</taxon>
    </lineage>
</organism>
<evidence type="ECO:0000313" key="2">
    <source>
        <dbReference type="EMBL" id="EUB55121.1"/>
    </source>
</evidence>
<name>W6U3H8_ECHGR</name>
<comment type="caution">
    <text evidence="2">The sequence shown here is derived from an EMBL/GenBank/DDBJ whole genome shotgun (WGS) entry which is preliminary data.</text>
</comment>
<dbReference type="Proteomes" id="UP000019149">
    <property type="component" value="Unassembled WGS sequence"/>
</dbReference>
<feature type="region of interest" description="Disordered" evidence="1">
    <location>
        <begin position="290"/>
        <end position="313"/>
    </location>
</feature>
<keyword evidence="3" id="KW-1185">Reference proteome</keyword>
<dbReference type="KEGG" id="egl:EGR_10030"/>
<protein>
    <submittedName>
        <fullName evidence="2">Uncharacterized protein</fullName>
    </submittedName>
</protein>